<proteinExistence type="predicted"/>
<name>A0A4Y2CRU7_ARAVE</name>
<dbReference type="Proteomes" id="UP000499080">
    <property type="component" value="Unassembled WGS sequence"/>
</dbReference>
<dbReference type="EMBL" id="BGPR01000222">
    <property type="protein sequence ID" value="GBM06005.1"/>
    <property type="molecule type" value="Genomic_DNA"/>
</dbReference>
<evidence type="ECO:0000313" key="3">
    <source>
        <dbReference type="Proteomes" id="UP000499080"/>
    </source>
</evidence>
<reference evidence="2 3" key="1">
    <citation type="journal article" date="2019" name="Sci. Rep.">
        <title>Orb-weaving spider Araneus ventricosus genome elucidates the spidroin gene catalogue.</title>
        <authorList>
            <person name="Kono N."/>
            <person name="Nakamura H."/>
            <person name="Ohtoshi R."/>
            <person name="Moran D.A.P."/>
            <person name="Shinohara A."/>
            <person name="Yoshida Y."/>
            <person name="Fujiwara M."/>
            <person name="Mori M."/>
            <person name="Tomita M."/>
            <person name="Arakawa K."/>
        </authorList>
    </citation>
    <scope>NUCLEOTIDE SEQUENCE [LARGE SCALE GENOMIC DNA]</scope>
</reference>
<feature type="region of interest" description="Disordered" evidence="1">
    <location>
        <begin position="23"/>
        <end position="55"/>
    </location>
</feature>
<organism evidence="2 3">
    <name type="scientific">Araneus ventricosus</name>
    <name type="common">Orbweaver spider</name>
    <name type="synonym">Epeira ventricosa</name>
    <dbReference type="NCBI Taxonomy" id="182803"/>
    <lineage>
        <taxon>Eukaryota</taxon>
        <taxon>Metazoa</taxon>
        <taxon>Ecdysozoa</taxon>
        <taxon>Arthropoda</taxon>
        <taxon>Chelicerata</taxon>
        <taxon>Arachnida</taxon>
        <taxon>Araneae</taxon>
        <taxon>Araneomorphae</taxon>
        <taxon>Entelegynae</taxon>
        <taxon>Araneoidea</taxon>
        <taxon>Araneidae</taxon>
        <taxon>Araneus</taxon>
    </lineage>
</organism>
<protein>
    <submittedName>
        <fullName evidence="2">Uncharacterized protein</fullName>
    </submittedName>
</protein>
<comment type="caution">
    <text evidence="2">The sequence shown here is derived from an EMBL/GenBank/DDBJ whole genome shotgun (WGS) entry which is preliminary data.</text>
</comment>
<keyword evidence="3" id="KW-1185">Reference proteome</keyword>
<dbReference type="AlphaFoldDB" id="A0A4Y2CRU7"/>
<evidence type="ECO:0000313" key="2">
    <source>
        <dbReference type="EMBL" id="GBM06005.1"/>
    </source>
</evidence>
<sequence length="110" mass="12606">MPYPRSYLVQSGKRIYKRNRKHLIPSPDFHPEPEPEDDFDVTRNQHSPADADLGCPPLMSSAQSPRFFFTLKELAHVQKHLLIPMSPEVVGPSDLLKNLTFKLQRKGDVL</sequence>
<gene>
    <name evidence="2" type="ORF">AVEN_49395_1</name>
</gene>
<evidence type="ECO:0000256" key="1">
    <source>
        <dbReference type="SAM" id="MobiDB-lite"/>
    </source>
</evidence>
<accession>A0A4Y2CRU7</accession>